<evidence type="ECO:0000313" key="7">
    <source>
        <dbReference type="Proteomes" id="UP001216440"/>
    </source>
</evidence>
<sequence length="422" mass="46125">MSVLVLHQIGSLRGSPYHEWLDGHDGDVLLLTCAENLRLVAEELPPPGSGYAHAEALDGYDGSGLLEERALDLARERGVRHVVACHERDLERAAVLREILSLPGQRMDTVEPFRDKTLMKRIAADAGLAVAPWREVECAADIAAHAGRHGFPVVVKPHDSAGSMGLSVLHSEGELRAYLADDAAHGLYGPDRPGLLVEAYVPGRMCHVDGMVVNGRTVFAWPSQYQYALATFRTDTGPRMDLTLDVDDPLAGRLLEFTGRLLAAMPQPEQFTFHAEVFHTPDDELVLCEIACRTGGAAIRDIVRIMYGVDPTEAWVRAQLGLPLPEHLGDGPGPPRRMAGQMVLMKRPGRVVSVPREEPGFPWLERFTTFVKPGQVMGPATASSDFLVMALVSGGTRAECVERLRRVEEWFSGELVLEPADG</sequence>
<dbReference type="PANTHER" id="PTHR43585">
    <property type="entry name" value="FUMIPYRROLE BIOSYNTHESIS PROTEIN C"/>
    <property type="match status" value="1"/>
</dbReference>
<dbReference type="InterPro" id="IPR011761">
    <property type="entry name" value="ATP-grasp"/>
</dbReference>
<keyword evidence="1" id="KW-0436">Ligase</keyword>
<name>A0ABY8JYF2_9ACTN</name>
<evidence type="ECO:0000259" key="5">
    <source>
        <dbReference type="PROSITE" id="PS50975"/>
    </source>
</evidence>
<organism evidence="6 7">
    <name type="scientific">Streptomyces cathayae</name>
    <dbReference type="NCBI Taxonomy" id="3031124"/>
    <lineage>
        <taxon>Bacteria</taxon>
        <taxon>Bacillati</taxon>
        <taxon>Actinomycetota</taxon>
        <taxon>Actinomycetes</taxon>
        <taxon>Kitasatosporales</taxon>
        <taxon>Streptomycetaceae</taxon>
        <taxon>Streptomyces</taxon>
    </lineage>
</organism>
<feature type="domain" description="ATP-grasp" evidence="5">
    <location>
        <begin position="120"/>
        <end position="320"/>
    </location>
</feature>
<dbReference type="EMBL" id="CP121682">
    <property type="protein sequence ID" value="WGD39696.1"/>
    <property type="molecule type" value="Genomic_DNA"/>
</dbReference>
<evidence type="ECO:0000256" key="2">
    <source>
        <dbReference type="ARBA" id="ARBA00022741"/>
    </source>
</evidence>
<dbReference type="PANTHER" id="PTHR43585:SF2">
    <property type="entry name" value="ATP-GRASP ENZYME FSQD"/>
    <property type="match status" value="1"/>
</dbReference>
<evidence type="ECO:0000256" key="3">
    <source>
        <dbReference type="ARBA" id="ARBA00022840"/>
    </source>
</evidence>
<dbReference type="InterPro" id="IPR052032">
    <property type="entry name" value="ATP-dep_AA_Ligase"/>
</dbReference>
<dbReference type="InterPro" id="IPR005479">
    <property type="entry name" value="CPAse_ATP-bd"/>
</dbReference>
<dbReference type="SUPFAM" id="SSF56059">
    <property type="entry name" value="Glutathione synthetase ATP-binding domain-like"/>
    <property type="match status" value="1"/>
</dbReference>
<proteinExistence type="predicted"/>
<dbReference type="Pfam" id="PF02786">
    <property type="entry name" value="CPSase_L_D2"/>
    <property type="match status" value="1"/>
</dbReference>
<keyword evidence="3 4" id="KW-0067">ATP-binding</keyword>
<dbReference type="PROSITE" id="PS50975">
    <property type="entry name" value="ATP_GRASP"/>
    <property type="match status" value="1"/>
</dbReference>
<dbReference type="Gene3D" id="3.40.50.20">
    <property type="match status" value="1"/>
</dbReference>
<evidence type="ECO:0000256" key="1">
    <source>
        <dbReference type="ARBA" id="ARBA00022598"/>
    </source>
</evidence>
<evidence type="ECO:0000256" key="4">
    <source>
        <dbReference type="PROSITE-ProRule" id="PRU00409"/>
    </source>
</evidence>
<evidence type="ECO:0000313" key="6">
    <source>
        <dbReference type="EMBL" id="WGD39696.1"/>
    </source>
</evidence>
<protein>
    <recommendedName>
        <fullName evidence="5">ATP-grasp domain-containing protein</fullName>
    </recommendedName>
</protein>
<accession>A0ABY8JYF2</accession>
<keyword evidence="7" id="KW-1185">Reference proteome</keyword>
<keyword evidence="2 4" id="KW-0547">Nucleotide-binding</keyword>
<dbReference type="Gene3D" id="3.30.470.20">
    <property type="entry name" value="ATP-grasp fold, B domain"/>
    <property type="match status" value="1"/>
</dbReference>
<gene>
    <name evidence="6" type="ORF">PYS65_05855</name>
</gene>
<dbReference type="Gene3D" id="3.30.1490.20">
    <property type="entry name" value="ATP-grasp fold, A domain"/>
    <property type="match status" value="1"/>
</dbReference>
<dbReference type="RefSeq" id="WP_279332713.1">
    <property type="nucleotide sequence ID" value="NZ_CP121682.1"/>
</dbReference>
<reference evidence="6 7" key="1">
    <citation type="submission" date="2023-03" db="EMBL/GenBank/DDBJ databases">
        <authorList>
            <person name="Mo P."/>
        </authorList>
    </citation>
    <scope>NUCLEOTIDE SEQUENCE [LARGE SCALE GENOMIC DNA]</scope>
    <source>
        <strain evidence="6 7">HUAS 5</strain>
    </source>
</reference>
<dbReference type="Proteomes" id="UP001216440">
    <property type="component" value="Chromosome"/>
</dbReference>
<dbReference type="InterPro" id="IPR013815">
    <property type="entry name" value="ATP_grasp_subdomain_1"/>
</dbReference>